<accession>A0ABQ3I7P4</accession>
<dbReference type="Proteomes" id="UP000658258">
    <property type="component" value="Unassembled WGS sequence"/>
</dbReference>
<organism evidence="8 9">
    <name type="scientific">Roseivirga thermotolerans</name>
    <dbReference type="NCBI Taxonomy" id="1758176"/>
    <lineage>
        <taxon>Bacteria</taxon>
        <taxon>Pseudomonadati</taxon>
        <taxon>Bacteroidota</taxon>
        <taxon>Cytophagia</taxon>
        <taxon>Cytophagales</taxon>
        <taxon>Roseivirgaceae</taxon>
        <taxon>Roseivirga</taxon>
    </lineage>
</organism>
<feature type="domain" description="PPIase FKBP-type" evidence="7">
    <location>
        <begin position="72"/>
        <end position="158"/>
    </location>
</feature>
<dbReference type="InterPro" id="IPR001179">
    <property type="entry name" value="PPIase_FKBP_dom"/>
</dbReference>
<dbReference type="PANTHER" id="PTHR43811">
    <property type="entry name" value="FKBP-TYPE PEPTIDYL-PROLYL CIS-TRANS ISOMERASE FKPA"/>
    <property type="match status" value="1"/>
</dbReference>
<sequence>MMKVRFLLMVLFVALMGCDGEEVFDEAQQLAIDRKLIEDYLAENNIVAQEVGETGIMYVIHQAGSGPKAAFANSVFTHYRGYLLDGTEFDTSSGRGVFDFVIGAGQVIRGWELGFQELNKGASATLFIPSKYGYGSTRQGSIPPNSVLLFDVDVVDIR</sequence>
<dbReference type="PROSITE" id="PS50059">
    <property type="entry name" value="FKBP_PPIASE"/>
    <property type="match status" value="1"/>
</dbReference>
<evidence type="ECO:0000256" key="5">
    <source>
        <dbReference type="PROSITE-ProRule" id="PRU00277"/>
    </source>
</evidence>
<dbReference type="SUPFAM" id="SSF54534">
    <property type="entry name" value="FKBP-like"/>
    <property type="match status" value="1"/>
</dbReference>
<dbReference type="InterPro" id="IPR046357">
    <property type="entry name" value="PPIase_dom_sf"/>
</dbReference>
<proteinExistence type="inferred from homology"/>
<evidence type="ECO:0000256" key="2">
    <source>
        <dbReference type="ARBA" id="ARBA00006577"/>
    </source>
</evidence>
<dbReference type="PROSITE" id="PS51257">
    <property type="entry name" value="PROKAR_LIPOPROTEIN"/>
    <property type="match status" value="1"/>
</dbReference>
<evidence type="ECO:0000313" key="9">
    <source>
        <dbReference type="Proteomes" id="UP000658258"/>
    </source>
</evidence>
<keyword evidence="9" id="KW-1185">Reference proteome</keyword>
<comment type="catalytic activity">
    <reaction evidence="1 5 6">
        <text>[protein]-peptidylproline (omega=180) = [protein]-peptidylproline (omega=0)</text>
        <dbReference type="Rhea" id="RHEA:16237"/>
        <dbReference type="Rhea" id="RHEA-COMP:10747"/>
        <dbReference type="Rhea" id="RHEA-COMP:10748"/>
        <dbReference type="ChEBI" id="CHEBI:83833"/>
        <dbReference type="ChEBI" id="CHEBI:83834"/>
        <dbReference type="EC" id="5.2.1.8"/>
    </reaction>
</comment>
<protein>
    <recommendedName>
        <fullName evidence="6">Peptidyl-prolyl cis-trans isomerase</fullName>
        <ecNumber evidence="6">5.2.1.8</ecNumber>
    </recommendedName>
</protein>
<evidence type="ECO:0000256" key="1">
    <source>
        <dbReference type="ARBA" id="ARBA00000971"/>
    </source>
</evidence>
<keyword evidence="4 5" id="KW-0413">Isomerase</keyword>
<dbReference type="RefSeq" id="WP_229838530.1">
    <property type="nucleotide sequence ID" value="NZ_BNAG01000001.1"/>
</dbReference>
<reference evidence="9" key="1">
    <citation type="journal article" date="2019" name="Int. J. Syst. Evol. Microbiol.">
        <title>The Global Catalogue of Microorganisms (GCM) 10K type strain sequencing project: providing services to taxonomists for standard genome sequencing and annotation.</title>
        <authorList>
            <consortium name="The Broad Institute Genomics Platform"/>
            <consortium name="The Broad Institute Genome Sequencing Center for Infectious Disease"/>
            <person name="Wu L."/>
            <person name="Ma J."/>
        </authorList>
    </citation>
    <scope>NUCLEOTIDE SEQUENCE [LARGE SCALE GENOMIC DNA]</scope>
    <source>
        <strain evidence="9">CGMCC 1.15111</strain>
    </source>
</reference>
<dbReference type="Pfam" id="PF00254">
    <property type="entry name" value="FKBP_C"/>
    <property type="match status" value="1"/>
</dbReference>
<dbReference type="EMBL" id="BNAG01000001">
    <property type="protein sequence ID" value="GHE57388.1"/>
    <property type="molecule type" value="Genomic_DNA"/>
</dbReference>
<evidence type="ECO:0000256" key="6">
    <source>
        <dbReference type="RuleBase" id="RU003915"/>
    </source>
</evidence>
<evidence type="ECO:0000313" key="8">
    <source>
        <dbReference type="EMBL" id="GHE57388.1"/>
    </source>
</evidence>
<dbReference type="Gene3D" id="3.10.50.40">
    <property type="match status" value="1"/>
</dbReference>
<dbReference type="EC" id="5.2.1.8" evidence="6"/>
<gene>
    <name evidence="8" type="ORF">GCM10011340_10550</name>
</gene>
<evidence type="ECO:0000256" key="4">
    <source>
        <dbReference type="ARBA" id="ARBA00023235"/>
    </source>
</evidence>
<comment type="caution">
    <text evidence="8">The sequence shown here is derived from an EMBL/GenBank/DDBJ whole genome shotgun (WGS) entry which is preliminary data.</text>
</comment>
<name>A0ABQ3I7P4_9BACT</name>
<evidence type="ECO:0000259" key="7">
    <source>
        <dbReference type="PROSITE" id="PS50059"/>
    </source>
</evidence>
<evidence type="ECO:0000256" key="3">
    <source>
        <dbReference type="ARBA" id="ARBA00023110"/>
    </source>
</evidence>
<dbReference type="PANTHER" id="PTHR43811:SF19">
    <property type="entry name" value="39 KDA FK506-BINDING NUCLEAR PROTEIN"/>
    <property type="match status" value="1"/>
</dbReference>
<comment type="similarity">
    <text evidence="2 6">Belongs to the FKBP-type PPIase family.</text>
</comment>
<keyword evidence="3 5" id="KW-0697">Rotamase</keyword>